<evidence type="ECO:0000313" key="2">
    <source>
        <dbReference type="EMBL" id="KRU11959.1"/>
    </source>
</evidence>
<reference evidence="2" key="2">
    <citation type="submission" date="2015-10" db="EMBL/GenBank/DDBJ databases">
        <title>Improved Draft Genome Sequence of Clostridium pasteurianum Strain ATCC 6013 (DSM 525) Using a Hybrid Next-Generation Sequencing Approach.</title>
        <authorList>
            <person name="Pyne M.E."/>
            <person name="Utturkar S.M."/>
            <person name="Brown S.D."/>
            <person name="Moo-Young M."/>
            <person name="Chung D.A."/>
            <person name="Chou P.C."/>
        </authorList>
    </citation>
    <scope>NUCLEOTIDE SEQUENCE</scope>
    <source>
        <strain evidence="2">ATCC 6013</strain>
    </source>
</reference>
<evidence type="ECO:0000313" key="4">
    <source>
        <dbReference type="Proteomes" id="UP000030905"/>
    </source>
</evidence>
<dbReference type="KEGG" id="cpae:CPAST_c19730"/>
<dbReference type="PATRIC" id="fig|1262449.7.peg.1983"/>
<gene>
    <name evidence="1" type="ORF">CLPA_c19730</name>
    <name evidence="2" type="ORF">CP6013_01206</name>
</gene>
<proteinExistence type="predicted"/>
<evidence type="ECO:0000313" key="1">
    <source>
        <dbReference type="EMBL" id="AJA52031.1"/>
    </source>
</evidence>
<protein>
    <submittedName>
        <fullName evidence="1">Uncharacterized protein</fullName>
    </submittedName>
</protein>
<dbReference type="AlphaFoldDB" id="A0A0H3J813"/>
<organism evidence="1 4">
    <name type="scientific">Clostridium pasteurianum DSM 525 = ATCC 6013</name>
    <dbReference type="NCBI Taxonomy" id="1262449"/>
    <lineage>
        <taxon>Bacteria</taxon>
        <taxon>Bacillati</taxon>
        <taxon>Bacillota</taxon>
        <taxon>Clostridia</taxon>
        <taxon>Eubacteriales</taxon>
        <taxon>Clostridiaceae</taxon>
        <taxon>Clostridium</taxon>
    </lineage>
</organism>
<reference evidence="2 3" key="3">
    <citation type="journal article" name="Genome Announc.">
        <title>Improved Draft Genome Sequence of Clostridium pasteurianum Strain ATCC 6013 (DSM 525) Using a Hybrid Next-Generation Sequencing Approach.</title>
        <authorList>
            <person name="Pyne M.E."/>
            <person name="Utturkar S."/>
            <person name="Brown S.D."/>
            <person name="Moo-Young M."/>
            <person name="Chung D.A."/>
            <person name="Chou C.P."/>
        </authorList>
    </citation>
    <scope>NUCLEOTIDE SEQUENCE [LARGE SCALE GENOMIC DNA]</scope>
    <source>
        <strain evidence="2 3">ATCC 6013</strain>
    </source>
</reference>
<dbReference type="EMBL" id="JPGY02000001">
    <property type="protein sequence ID" value="KRU11959.1"/>
    <property type="molecule type" value="Genomic_DNA"/>
</dbReference>
<name>A0A0H3J813_CLOPA</name>
<dbReference type="RefSeq" id="WP_161808776.1">
    <property type="nucleotide sequence ID" value="NZ_JPGY02000001.1"/>
</dbReference>
<evidence type="ECO:0000313" key="3">
    <source>
        <dbReference type="Proteomes" id="UP000028042"/>
    </source>
</evidence>
<dbReference type="KEGG" id="cpat:CLPA_c19730"/>
<dbReference type="Proteomes" id="UP000028042">
    <property type="component" value="Unassembled WGS sequence"/>
</dbReference>
<dbReference type="EMBL" id="CP009268">
    <property type="protein sequence ID" value="AJA52031.1"/>
    <property type="molecule type" value="Genomic_DNA"/>
</dbReference>
<dbReference type="Proteomes" id="UP000030905">
    <property type="component" value="Chromosome"/>
</dbReference>
<sequence length="45" mass="5328">MYNISLNDENITFKGLEKKIYEYVCNLACSIMRETLVLRVKLFNP</sequence>
<keyword evidence="4" id="KW-1185">Reference proteome</keyword>
<reference evidence="1 4" key="1">
    <citation type="journal article" date="2015" name="Genome Announc.">
        <title>Complete Genome Sequence of the Nitrogen-Fixing and Solvent-Producing Clostridium pasteurianum DSM 525.</title>
        <authorList>
            <person name="Poehlein A."/>
            <person name="Grosse-Honebrink A."/>
            <person name="Zhang Y."/>
            <person name="Minton N.P."/>
            <person name="Daniel R."/>
        </authorList>
    </citation>
    <scope>NUCLEOTIDE SEQUENCE [LARGE SCALE GENOMIC DNA]</scope>
    <source>
        <strain evidence="1">DSM 525</strain>
        <strain evidence="4">DSM 525 / ATCC 6013</strain>
    </source>
</reference>
<accession>A0A0H3J813</accession>